<reference evidence="2 3" key="2">
    <citation type="journal article" date="2003" name="Nat. Biotechnol.">
        <title>Complete genome sequence and comparative analysis of the industrial microorganism Streptomyces avermitilis.</title>
        <authorList>
            <person name="Ikeda H."/>
            <person name="Ishikawa J."/>
            <person name="Hanamoto A."/>
            <person name="Shinose M."/>
            <person name="Kikuchi H."/>
            <person name="Shiba T."/>
            <person name="Sakaki Y."/>
            <person name="Hattori M."/>
            <person name="Omura S."/>
        </authorList>
    </citation>
    <scope>NUCLEOTIDE SEQUENCE [LARGE SCALE GENOMIC DNA]</scope>
    <source>
        <strain evidence="3">ATCC 31267 / DSM 46492 / JCM 5070 / NBRC 14893 / NCIMB 12804 / NRRL 8165 / MA-4680</strain>
    </source>
</reference>
<reference evidence="2 3" key="1">
    <citation type="journal article" date="2001" name="Proc. Natl. Acad. Sci. U.S.A.">
        <title>Genome sequence of an industrial microorganism Streptomyces avermitilis: deducing the ability of producing secondary metabolites.</title>
        <authorList>
            <person name="Omura S."/>
            <person name="Ikeda H."/>
            <person name="Ishikawa J."/>
            <person name="Hanamoto A."/>
            <person name="Takahashi C."/>
            <person name="Shinose M."/>
            <person name="Takahashi Y."/>
            <person name="Horikawa H."/>
            <person name="Nakazawa H."/>
            <person name="Osonoe T."/>
            <person name="Kikuchi H."/>
            <person name="Shiba T."/>
            <person name="Sakaki Y."/>
            <person name="Hattori M."/>
        </authorList>
    </citation>
    <scope>NUCLEOTIDE SEQUENCE [LARGE SCALE GENOMIC DNA]</scope>
    <source>
        <strain evidence="3">ATCC 31267 / DSM 46492 / JCM 5070 / NBRC 14893 / NCIMB 12804 / NRRL 8165 / MA-4680</strain>
    </source>
</reference>
<accession>Q82QF1</accession>
<reference evidence="2 3" key="3">
    <citation type="journal article" date="2014" name="J. Ind. Microbiol. Biotechnol.">
        <title>Genome mining of the Streptomyces avermitilis genome and development of genome-minimized hosts for heterologous expression of biosynthetic gene clusters.</title>
        <authorList>
            <person name="Ikeda H."/>
            <person name="Shin-ya K."/>
            <person name="Omura S."/>
        </authorList>
    </citation>
    <scope>NUCLEOTIDE SEQUENCE [LARGE SCALE GENOMIC DNA]</scope>
    <source>
        <strain evidence="3">ATCC 31267 / DSM 46492 / JCM 5070 / NBRC 14893 / NCIMB 12804 / NRRL 8165 / MA-4680</strain>
    </source>
</reference>
<evidence type="ECO:0000313" key="2">
    <source>
        <dbReference type="EMBL" id="BAC68268.1"/>
    </source>
</evidence>
<organism evidence="2 3">
    <name type="scientific">Streptomyces avermitilis (strain ATCC 31267 / DSM 46492 / JCM 5070 / NBRC 14893 / NCIMB 12804 / NRRL 8165 / MA-4680)</name>
    <dbReference type="NCBI Taxonomy" id="227882"/>
    <lineage>
        <taxon>Bacteria</taxon>
        <taxon>Bacillati</taxon>
        <taxon>Actinomycetota</taxon>
        <taxon>Actinomycetes</taxon>
        <taxon>Kitasatosporales</taxon>
        <taxon>Streptomycetaceae</taxon>
        <taxon>Streptomyces</taxon>
    </lineage>
</organism>
<protein>
    <submittedName>
        <fullName evidence="2">Uncharacterized protein</fullName>
    </submittedName>
</protein>
<dbReference type="KEGG" id="sma:SAVERM_558"/>
<dbReference type="Proteomes" id="UP000000428">
    <property type="component" value="Chromosome"/>
</dbReference>
<keyword evidence="3" id="KW-1185">Reference proteome</keyword>
<feature type="compositionally biased region" description="Polar residues" evidence="1">
    <location>
        <begin position="88"/>
        <end position="101"/>
    </location>
</feature>
<name>Q82QF1_STRAW</name>
<proteinExistence type="predicted"/>
<gene>
    <name evidence="2" type="ORF">SAVERM_558</name>
</gene>
<dbReference type="HOGENOM" id="CLU_2119649_0_0_11"/>
<evidence type="ECO:0000256" key="1">
    <source>
        <dbReference type="SAM" id="MobiDB-lite"/>
    </source>
</evidence>
<dbReference type="EMBL" id="BA000030">
    <property type="protein sequence ID" value="BAC68268.1"/>
    <property type="molecule type" value="Genomic_DNA"/>
</dbReference>
<feature type="region of interest" description="Disordered" evidence="1">
    <location>
        <begin position="1"/>
        <end position="114"/>
    </location>
</feature>
<sequence>MPGTPRTPNDAANGAPAKTSARRSRTRIGRLPCGNAARATSSVRSGIFGNPSGCRDIHTTHTTARQVNGRADDHPAPTACPPQPRGIAQQSPGPPQATSWPLSRPAHPGRDQIR</sequence>
<dbReference type="AlphaFoldDB" id="Q82QF1"/>
<evidence type="ECO:0000313" key="3">
    <source>
        <dbReference type="Proteomes" id="UP000000428"/>
    </source>
</evidence>